<dbReference type="EMBL" id="JAWZYT010003774">
    <property type="protein sequence ID" value="KAK4296780.1"/>
    <property type="molecule type" value="Genomic_DNA"/>
</dbReference>
<dbReference type="AlphaFoldDB" id="A0AAE1TVL1"/>
<keyword evidence="5" id="KW-1015">Disulfide bond</keyword>
<organism evidence="10 11">
    <name type="scientific">Petrolisthes manimaculis</name>
    <dbReference type="NCBI Taxonomy" id="1843537"/>
    <lineage>
        <taxon>Eukaryota</taxon>
        <taxon>Metazoa</taxon>
        <taxon>Ecdysozoa</taxon>
        <taxon>Arthropoda</taxon>
        <taxon>Crustacea</taxon>
        <taxon>Multicrustacea</taxon>
        <taxon>Malacostraca</taxon>
        <taxon>Eumalacostraca</taxon>
        <taxon>Eucarida</taxon>
        <taxon>Decapoda</taxon>
        <taxon>Pleocyemata</taxon>
        <taxon>Anomura</taxon>
        <taxon>Galatheoidea</taxon>
        <taxon>Porcellanidae</taxon>
        <taxon>Petrolisthes</taxon>
    </lineage>
</organism>
<evidence type="ECO:0000256" key="8">
    <source>
        <dbReference type="SAM" id="MobiDB-lite"/>
    </source>
</evidence>
<comment type="similarity">
    <text evidence="2 7">Belongs to the glycosyl hydrolase 22 family.</text>
</comment>
<dbReference type="SUPFAM" id="SSF53955">
    <property type="entry name" value="Lysozyme-like"/>
    <property type="match status" value="1"/>
</dbReference>
<dbReference type="SMART" id="SM00263">
    <property type="entry name" value="LYZ1"/>
    <property type="match status" value="1"/>
</dbReference>
<accession>A0AAE1TVL1</accession>
<dbReference type="GO" id="GO:0003796">
    <property type="term" value="F:lysozyme activity"/>
    <property type="evidence" value="ECO:0007669"/>
    <property type="project" value="UniProtKB-EC"/>
</dbReference>
<gene>
    <name evidence="10" type="ORF">Pmani_030753</name>
</gene>
<dbReference type="PANTHER" id="PTHR11407:SF63">
    <property type="entry name" value="LYSOZYME C"/>
    <property type="match status" value="1"/>
</dbReference>
<dbReference type="InterPro" id="IPR001916">
    <property type="entry name" value="Glyco_hydro_22"/>
</dbReference>
<dbReference type="PROSITE" id="PS00128">
    <property type="entry name" value="GLYCOSYL_HYDROL_F22_1"/>
    <property type="match status" value="1"/>
</dbReference>
<dbReference type="EC" id="3.2.1.17" evidence="3"/>
<evidence type="ECO:0000256" key="4">
    <source>
        <dbReference type="ARBA" id="ARBA00022638"/>
    </source>
</evidence>
<dbReference type="PROSITE" id="PS51348">
    <property type="entry name" value="GLYCOSYL_HYDROL_F22_2"/>
    <property type="match status" value="1"/>
</dbReference>
<evidence type="ECO:0000256" key="2">
    <source>
        <dbReference type="ARBA" id="ARBA00010859"/>
    </source>
</evidence>
<evidence type="ECO:0000256" key="3">
    <source>
        <dbReference type="ARBA" id="ARBA00012732"/>
    </source>
</evidence>
<dbReference type="GO" id="GO:0042742">
    <property type="term" value="P:defense response to bacterium"/>
    <property type="evidence" value="ECO:0007669"/>
    <property type="project" value="UniProtKB-KW"/>
</dbReference>
<keyword evidence="6" id="KW-0326">Glycosidase</keyword>
<comment type="caution">
    <text evidence="10">The sequence shown here is derived from an EMBL/GenBank/DDBJ whole genome shotgun (WGS) entry which is preliminary data.</text>
</comment>
<dbReference type="InterPro" id="IPR019799">
    <property type="entry name" value="Glyco_hydro_22_CS"/>
</dbReference>
<dbReference type="FunFam" id="1.10.530.10:FF:000001">
    <property type="entry name" value="Lysozyme C"/>
    <property type="match status" value="1"/>
</dbReference>
<dbReference type="PANTHER" id="PTHR11407">
    <property type="entry name" value="LYSOZYME C"/>
    <property type="match status" value="1"/>
</dbReference>
<feature type="compositionally biased region" description="Pro residues" evidence="8">
    <location>
        <begin position="186"/>
        <end position="196"/>
    </location>
</feature>
<name>A0AAE1TVL1_9EUCA</name>
<feature type="region of interest" description="Disordered" evidence="8">
    <location>
        <begin position="184"/>
        <end position="333"/>
    </location>
</feature>
<evidence type="ECO:0000256" key="7">
    <source>
        <dbReference type="RuleBase" id="RU004440"/>
    </source>
</evidence>
<reference evidence="10" key="1">
    <citation type="submission" date="2023-11" db="EMBL/GenBank/DDBJ databases">
        <title>Genome assemblies of two species of porcelain crab, Petrolisthes cinctipes and Petrolisthes manimaculis (Anomura: Porcellanidae).</title>
        <authorList>
            <person name="Angst P."/>
        </authorList>
    </citation>
    <scope>NUCLEOTIDE SEQUENCE</scope>
    <source>
        <strain evidence="10">PB745_02</strain>
        <tissue evidence="10">Gill</tissue>
    </source>
</reference>
<evidence type="ECO:0000313" key="10">
    <source>
        <dbReference type="EMBL" id="KAK4296780.1"/>
    </source>
</evidence>
<dbReference type="PRINTS" id="PR00135">
    <property type="entry name" value="LYZLACT"/>
</dbReference>
<keyword evidence="4" id="KW-0929">Antimicrobial</keyword>
<comment type="catalytic activity">
    <reaction evidence="1">
        <text>Hydrolysis of (1-&gt;4)-beta-linkages between N-acetylmuramic acid and N-acetyl-D-glucosamine residues in a peptidoglycan and between N-acetyl-D-glucosamine residues in chitodextrins.</text>
        <dbReference type="EC" id="3.2.1.17"/>
    </reaction>
</comment>
<proteinExistence type="inferred from homology"/>
<dbReference type="CDD" id="cd16899">
    <property type="entry name" value="LYZ_C_invert"/>
    <property type="match status" value="1"/>
</dbReference>
<feature type="compositionally biased region" description="Pro residues" evidence="8">
    <location>
        <begin position="233"/>
        <end position="319"/>
    </location>
</feature>
<sequence length="333" mass="37367">MLLYLLHFYSTYSIAVTPPTYSTLLYSQTLTTLPFLLVLVVGLAHAKIFDKCELAHVLQKTYGMSKEEVKSWVCIAQYESTFNTEAINHSNWDGSKDYGLFQLNNRYWCGDEFGKNVCRMPCTALLDADLTNDLACIKKILRDTERVKGKGNGLLAWVAYVNRCQSRNLDEYISECYTTNAINQWTPPPPPPPPAIINPVDNKPNKPPTTPSKPAVENRPKPVDISPVENVPQFPPNPVENRPQFPPNPVENVPQFPPNPVENTPPFPPIPVENVPQFPPNPAKGPVENTPPFPPNPADNRPQFPPNPVENRPQFPPNPAKESSVDKPLWIFL</sequence>
<dbReference type="GO" id="GO:0031640">
    <property type="term" value="P:killing of cells of another organism"/>
    <property type="evidence" value="ECO:0007669"/>
    <property type="project" value="UniProtKB-KW"/>
</dbReference>
<keyword evidence="6" id="KW-0378">Hydrolase</keyword>
<evidence type="ECO:0000256" key="5">
    <source>
        <dbReference type="ARBA" id="ARBA00023157"/>
    </source>
</evidence>
<dbReference type="Proteomes" id="UP001292094">
    <property type="component" value="Unassembled WGS sequence"/>
</dbReference>
<keyword evidence="4" id="KW-0081">Bacteriolytic enzyme</keyword>
<dbReference type="InterPro" id="IPR023346">
    <property type="entry name" value="Lysozyme-like_dom_sf"/>
</dbReference>
<dbReference type="Pfam" id="PF00062">
    <property type="entry name" value="Lys"/>
    <property type="match status" value="1"/>
</dbReference>
<evidence type="ECO:0000256" key="6">
    <source>
        <dbReference type="ARBA" id="ARBA00023295"/>
    </source>
</evidence>
<keyword evidence="11" id="KW-1185">Reference proteome</keyword>
<evidence type="ECO:0000259" key="9">
    <source>
        <dbReference type="PROSITE" id="PS00128"/>
    </source>
</evidence>
<dbReference type="Gene3D" id="1.10.530.10">
    <property type="match status" value="1"/>
</dbReference>
<protein>
    <recommendedName>
        <fullName evidence="3">lysozyme</fullName>
        <ecNumber evidence="3">3.2.1.17</ecNumber>
    </recommendedName>
</protein>
<feature type="domain" description="Glycosyl hydrolases family 22 (GH22)" evidence="9">
    <location>
        <begin position="118"/>
        <end position="136"/>
    </location>
</feature>
<evidence type="ECO:0000256" key="1">
    <source>
        <dbReference type="ARBA" id="ARBA00000632"/>
    </source>
</evidence>
<evidence type="ECO:0000313" key="11">
    <source>
        <dbReference type="Proteomes" id="UP001292094"/>
    </source>
</evidence>